<dbReference type="EC" id="3.5.3.4" evidence="2"/>
<sequence length="383" mass="40296">MSDPTRLPDLAGRALGGAVLAANDESFAAKENLVLPHPPQALPGFGHRGKEYDGWETRRRRSPGSDWAIVRLGVPGVVAAVVVDTAHFTGNHPSRASVECTAVEGHPTVAELERADWQPLVPLSDLAGDSANTFPVDSTRRVTHVRLTISPDGGVARLRVHGTAVPDPRLVDAGPFDLAALENGGRVTGVSDEFYGRPVQLVSPGPARSMGEGWETRRRRGEGNDWVELALACEGVVTLAELDTSWFLGNAPGSASLTGSGPDGEVVVLPRTRLQPDTRHRFVLGGGPAVDRVRLDVLPDGGMARLRLWGRPTAAGREALGRRWFDALPDVQALEVLQSAGVAPAEAGRLVGARPLGADLPPAVARLVLGRESGTVQGAGGRG</sequence>
<reference evidence="5" key="1">
    <citation type="submission" date="2016-10" db="EMBL/GenBank/DDBJ databases">
        <authorList>
            <person name="Varghese N."/>
            <person name="Submissions S."/>
        </authorList>
    </citation>
    <scope>NUCLEOTIDE SEQUENCE [LARGE SCALE GENOMIC DNA]</scope>
    <source>
        <strain evidence="5">DSM 44209</strain>
    </source>
</reference>
<dbReference type="RefSeq" id="WP_091447734.1">
    <property type="nucleotide sequence ID" value="NZ_FOIE01000010.1"/>
</dbReference>
<dbReference type="OrthoDB" id="2078334at2"/>
<dbReference type="InterPro" id="IPR008979">
    <property type="entry name" value="Galactose-bd-like_sf"/>
</dbReference>
<dbReference type="GO" id="GO:0004037">
    <property type="term" value="F:allantoicase activity"/>
    <property type="evidence" value="ECO:0007669"/>
    <property type="project" value="UniProtKB-UniRule"/>
</dbReference>
<comment type="pathway">
    <text evidence="2">Nitrogen metabolism; (S)-allantoin degradation; (S)-ureidoglycolate from allantoate (aminidohydrolase route): step 1/1.</text>
</comment>
<dbReference type="HAMAP" id="MF_00813">
    <property type="entry name" value="Allantoicase"/>
    <property type="match status" value="1"/>
</dbReference>
<organism evidence="4 5">
    <name type="scientific">Geodermatophilus poikilotrophus</name>
    <dbReference type="NCBI Taxonomy" id="1333667"/>
    <lineage>
        <taxon>Bacteria</taxon>
        <taxon>Bacillati</taxon>
        <taxon>Actinomycetota</taxon>
        <taxon>Actinomycetes</taxon>
        <taxon>Geodermatophilales</taxon>
        <taxon>Geodermatophilaceae</taxon>
        <taxon>Geodermatophilus</taxon>
    </lineage>
</organism>
<dbReference type="Gene3D" id="2.60.120.260">
    <property type="entry name" value="Galactose-binding domain-like"/>
    <property type="match status" value="2"/>
</dbReference>
<evidence type="ECO:0000256" key="1">
    <source>
        <dbReference type="ARBA" id="ARBA00009242"/>
    </source>
</evidence>
<dbReference type="UniPathway" id="UPA00395">
    <property type="reaction ID" value="UER00654"/>
</dbReference>
<protein>
    <recommendedName>
        <fullName evidence="2">Probable allantoicase</fullName>
        <ecNumber evidence="2">3.5.3.4</ecNumber>
    </recommendedName>
    <alternativeName>
        <fullName evidence="2">Allantoate amidinohydrolase</fullName>
    </alternativeName>
</protein>
<evidence type="ECO:0000259" key="3">
    <source>
        <dbReference type="Pfam" id="PF03561"/>
    </source>
</evidence>
<dbReference type="InterPro" id="IPR005164">
    <property type="entry name" value="Allantoicase"/>
</dbReference>
<comment type="catalytic activity">
    <reaction evidence="2">
        <text>allantoate + H2O = (S)-ureidoglycolate + urea</text>
        <dbReference type="Rhea" id="RHEA:11016"/>
        <dbReference type="ChEBI" id="CHEBI:15377"/>
        <dbReference type="ChEBI" id="CHEBI:16199"/>
        <dbReference type="ChEBI" id="CHEBI:17536"/>
        <dbReference type="ChEBI" id="CHEBI:57296"/>
        <dbReference type="EC" id="3.5.3.4"/>
    </reaction>
</comment>
<dbReference type="Pfam" id="PF03561">
    <property type="entry name" value="Allantoicase"/>
    <property type="match status" value="2"/>
</dbReference>
<comment type="similarity">
    <text evidence="1 2">Belongs to the allantoicase family.</text>
</comment>
<evidence type="ECO:0000256" key="2">
    <source>
        <dbReference type="HAMAP-Rule" id="MF_00813"/>
    </source>
</evidence>
<dbReference type="EMBL" id="FOIE01000010">
    <property type="protein sequence ID" value="SET90236.1"/>
    <property type="molecule type" value="Genomic_DNA"/>
</dbReference>
<keyword evidence="5" id="KW-1185">Reference proteome</keyword>
<dbReference type="GO" id="GO:0006144">
    <property type="term" value="P:purine nucleobase metabolic process"/>
    <property type="evidence" value="ECO:0007669"/>
    <property type="project" value="UniProtKB-KW"/>
</dbReference>
<dbReference type="SUPFAM" id="SSF49785">
    <property type="entry name" value="Galactose-binding domain-like"/>
    <property type="match status" value="2"/>
</dbReference>
<keyword evidence="2" id="KW-0378">Hydrolase</keyword>
<name>A0A1I0I1A2_9ACTN</name>
<dbReference type="Proteomes" id="UP000198507">
    <property type="component" value="Unassembled WGS sequence"/>
</dbReference>
<evidence type="ECO:0000313" key="4">
    <source>
        <dbReference type="EMBL" id="SET90236.1"/>
    </source>
</evidence>
<evidence type="ECO:0000313" key="5">
    <source>
        <dbReference type="Proteomes" id="UP000198507"/>
    </source>
</evidence>
<dbReference type="PANTHER" id="PTHR12045">
    <property type="entry name" value="ALLANTOICASE"/>
    <property type="match status" value="1"/>
</dbReference>
<dbReference type="NCBIfam" id="TIGR02961">
    <property type="entry name" value="allantoicase"/>
    <property type="match status" value="1"/>
</dbReference>
<gene>
    <name evidence="2" type="primary">alc</name>
    <name evidence="4" type="ORF">SAMN04488546_4116</name>
</gene>
<dbReference type="PANTHER" id="PTHR12045:SF3">
    <property type="entry name" value="INACTIVE ALLANTOICASE-RELATED"/>
    <property type="match status" value="1"/>
</dbReference>
<dbReference type="InterPro" id="IPR015908">
    <property type="entry name" value="Allantoicase_dom"/>
</dbReference>
<keyword evidence="2" id="KW-0659">Purine metabolism</keyword>
<feature type="domain" description="Allantoicase" evidence="3">
    <location>
        <begin position="16"/>
        <end position="164"/>
    </location>
</feature>
<dbReference type="GO" id="GO:0000256">
    <property type="term" value="P:allantoin catabolic process"/>
    <property type="evidence" value="ECO:0007669"/>
    <property type="project" value="UniProtKB-UniRule"/>
</dbReference>
<proteinExistence type="inferred from homology"/>
<feature type="domain" description="Allantoicase" evidence="3">
    <location>
        <begin position="184"/>
        <end position="312"/>
    </location>
</feature>
<dbReference type="AlphaFoldDB" id="A0A1I0I1A2"/>
<accession>A0A1I0I1A2</accession>